<reference evidence="19" key="1">
    <citation type="submission" date="2025-05" db="UniProtKB">
        <authorList>
            <consortium name="RefSeq"/>
        </authorList>
    </citation>
    <scope>NUCLEOTIDE SEQUENCE [LARGE SCALE GENOMIC DNA]</scope>
</reference>
<evidence type="ECO:0000256" key="16">
    <source>
        <dbReference type="SAM" id="MobiDB-lite"/>
    </source>
</evidence>
<keyword evidence="15" id="KW-0175">Coiled coil</keyword>
<evidence type="ECO:0000256" key="10">
    <source>
        <dbReference type="ARBA" id="ARBA00023180"/>
    </source>
</evidence>
<protein>
    <recommendedName>
        <fullName evidence="14">Glutamate receptor</fullName>
    </recommendedName>
</protein>
<sequence>MWRLSVWWLLSRVCLLLLPTCALVLARVPVSACHPQPCQILKRIGHTVRIGAVHLQPWGVASRTAGVRGSAWGTLNDVPLEELSAREAAGDTRTRKEWQGTGSPQEKGRLGSSLRSRTYWGTGNNPMGNVSQDRDSPPLLPREALLLAVENLNRVKGLLPYNLSLEVVMAIEAGLGDLPLFPFSSPSASSWSNDPVSFLQSICHTVVVQGVSTILAFPQSRSEMLEVDFVATALHIPAISIVLNEFPRKSQNPLHLQLSLERSLSFDADVTFSILALNNWYNFSLVVCQEEWNITDFLFLTQQSSKFHLGSIINITGNLTSTDDLLTYLQIHLENIKDTTSTVVMFGCDMESTRRIFEITTQFGVMPPELHWILGDSHNVEELRTEGLPLGLIAHGKTTQSFFEDYVQDATELVARAVASATMIQPELALIPSTTNCLNTEEKNLTSGQYLSKFLANTTFDGLSGHIKVKGSSIISSENNFFIWNLQHDPVGNPMWTRLGSWQEGRIIMDYGIWPEQAQRHKNHNQHPTRLHLRVVTLIEHPFVFTRAVDDEGLCPAGQLCLDPLTNDSAVLDSLFENLQGGNDTVPTKFKQCCYGYCIDLLEKLAEDMNFDFDLYIVGDGKYGAWKNGQWTGLVGDLLAGTAHMAVTSFSINTARSQVIDFTSPFFSTSLGILVRTKDTAAPIGAFMWPLHWTMWLGIFVALHITAIFLTLYEWKSPFGMTPRGRNRDKVFSFSSALNVCYAILFGRTAAIKPPKCWTGRFLMNLWAIFCLFCLSTYTANLAAVMVGEKIYEELSGIHDPKLHHPSQGFRFGTVRESSAEDYFKQSFPDMHEYMKRFNVPATPDGVEYLKQDPEKLDAFIMDKALLDYEVSIDADCKLLTVGKPFAIEGYGIGLPPNSPLTSNISELISQYKSHGFMDVLHDKWYKVVPCGKRSFAVTETLQMGIKHFSGLFVMLCVGFGLSILTTIGEHIVYRLVIPRIKKKSKMKYWLHTSQRLHRALNSSFIEDKHQPKAKRVEKRSNAGNSEHSVWNTASPGNCHRRKYICSEESQNEVVLKQQPQDIPLPPLKRDSPAALTTNGKADSVNIARTAVMQELSELEKQIQVIKQELQLAMSRKLELEEFQRTNRTAES</sequence>
<dbReference type="SUPFAM" id="SSF53850">
    <property type="entry name" value="Periplasmic binding protein-like II"/>
    <property type="match status" value="1"/>
</dbReference>
<dbReference type="CDD" id="cd06377">
    <property type="entry name" value="PBP1_iGluR_NMDA_NR3"/>
    <property type="match status" value="1"/>
</dbReference>
<dbReference type="Pfam" id="PF00060">
    <property type="entry name" value="Lig_chan"/>
    <property type="match status" value="1"/>
</dbReference>
<dbReference type="Gene3D" id="3.40.50.2300">
    <property type="match status" value="2"/>
</dbReference>
<name>A0ABM5FRS4_9SAUR</name>
<keyword evidence="19" id="KW-1185">Reference proteome</keyword>
<comment type="subcellular location">
    <subcellularLocation>
        <location evidence="1">Cell membrane</location>
        <topology evidence="1">Multi-pass membrane protein</topology>
    </subcellularLocation>
    <subcellularLocation>
        <location evidence="14">Postsynaptic cell membrane</location>
        <topology evidence="14">Multi-pass membrane protein</topology>
    </subcellularLocation>
</comment>
<dbReference type="InterPro" id="IPR015683">
    <property type="entry name" value="Ionotropic_Glu_rcpt"/>
</dbReference>
<proteinExistence type="inferred from homology"/>
<feature type="domain" description="Ionotropic glutamate receptor L-glutamate and glycine-binding" evidence="18">
    <location>
        <begin position="587"/>
        <end position="640"/>
    </location>
</feature>
<keyword evidence="10" id="KW-0325">Glycoprotein</keyword>
<feature type="signal peptide" evidence="14">
    <location>
        <begin position="1"/>
        <end position="26"/>
    </location>
</feature>
<evidence type="ECO:0000313" key="19">
    <source>
        <dbReference type="Proteomes" id="UP001652642"/>
    </source>
</evidence>
<organism evidence="19 20">
    <name type="scientific">Pogona vitticeps</name>
    <name type="common">central bearded dragon</name>
    <dbReference type="NCBI Taxonomy" id="103695"/>
    <lineage>
        <taxon>Eukaryota</taxon>
        <taxon>Metazoa</taxon>
        <taxon>Chordata</taxon>
        <taxon>Craniata</taxon>
        <taxon>Vertebrata</taxon>
        <taxon>Euteleostomi</taxon>
        <taxon>Lepidosauria</taxon>
        <taxon>Squamata</taxon>
        <taxon>Bifurcata</taxon>
        <taxon>Unidentata</taxon>
        <taxon>Episquamata</taxon>
        <taxon>Toxicofera</taxon>
        <taxon>Iguania</taxon>
        <taxon>Acrodonta</taxon>
        <taxon>Agamidae</taxon>
        <taxon>Amphibolurinae</taxon>
        <taxon>Pogona</taxon>
    </lineage>
</organism>
<dbReference type="RefSeq" id="XP_072848096.1">
    <property type="nucleotide sequence ID" value="XM_072991995.1"/>
</dbReference>
<dbReference type="Proteomes" id="UP001652642">
    <property type="component" value="Chromosome 2"/>
</dbReference>
<keyword evidence="11 14" id="KW-0628">Postsynaptic cell membrane</keyword>
<evidence type="ECO:0000256" key="15">
    <source>
        <dbReference type="SAM" id="Coils"/>
    </source>
</evidence>
<comment type="similarity">
    <text evidence="14">Belongs to the glutamate-gated ion channel (TC 1.A.10.1) family.</text>
</comment>
<evidence type="ECO:0000259" key="17">
    <source>
        <dbReference type="SMART" id="SM00079"/>
    </source>
</evidence>
<keyword evidence="13 14" id="KW-0407">Ion channel</keyword>
<feature type="transmembrane region" description="Helical" evidence="14">
    <location>
        <begin position="952"/>
        <end position="974"/>
    </location>
</feature>
<keyword evidence="2 14" id="KW-0813">Transport</keyword>
<keyword evidence="4 14" id="KW-0812">Transmembrane</keyword>
<feature type="coiled-coil region" evidence="15">
    <location>
        <begin position="1089"/>
        <end position="1116"/>
    </location>
</feature>
<keyword evidence="6 14" id="KW-0770">Synapse</keyword>
<keyword evidence="5 14" id="KW-1133">Transmembrane helix</keyword>
<evidence type="ECO:0000256" key="3">
    <source>
        <dbReference type="ARBA" id="ARBA00022475"/>
    </source>
</evidence>
<dbReference type="SMART" id="SM00079">
    <property type="entry name" value="PBPe"/>
    <property type="match status" value="1"/>
</dbReference>
<evidence type="ECO:0000256" key="11">
    <source>
        <dbReference type="ARBA" id="ARBA00023257"/>
    </source>
</evidence>
<evidence type="ECO:0000256" key="7">
    <source>
        <dbReference type="ARBA" id="ARBA00023065"/>
    </source>
</evidence>
<dbReference type="PANTHER" id="PTHR18966">
    <property type="entry name" value="IONOTROPIC GLUTAMATE RECEPTOR"/>
    <property type="match status" value="1"/>
</dbReference>
<feature type="domain" description="Ionotropic glutamate receptor C-terminal" evidence="17">
    <location>
        <begin position="583"/>
        <end position="928"/>
    </location>
</feature>
<evidence type="ECO:0000256" key="1">
    <source>
        <dbReference type="ARBA" id="ARBA00004651"/>
    </source>
</evidence>
<keyword evidence="9 14" id="KW-0675">Receptor</keyword>
<feature type="transmembrane region" description="Helical" evidence="14">
    <location>
        <begin position="693"/>
        <end position="713"/>
    </location>
</feature>
<dbReference type="InterPro" id="IPR001320">
    <property type="entry name" value="Iontro_rcpt_C"/>
</dbReference>
<dbReference type="Pfam" id="PF01094">
    <property type="entry name" value="ANF_receptor"/>
    <property type="match status" value="1"/>
</dbReference>
<keyword evidence="12 14" id="KW-1071">Ligand-gated ion channel</keyword>
<feature type="region of interest" description="Disordered" evidence="16">
    <location>
        <begin position="86"/>
        <end position="113"/>
    </location>
</feature>
<feature type="compositionally biased region" description="Basic and acidic residues" evidence="16">
    <location>
        <begin position="86"/>
        <end position="98"/>
    </location>
</feature>
<accession>A0ABM5FRS4</accession>
<dbReference type="InterPro" id="IPR019594">
    <property type="entry name" value="Glu/Gly-bd"/>
</dbReference>
<dbReference type="GeneID" id="110077723"/>
<dbReference type="SMART" id="SM00918">
    <property type="entry name" value="Lig_chan-Glu_bd"/>
    <property type="match status" value="1"/>
</dbReference>
<dbReference type="SUPFAM" id="SSF53822">
    <property type="entry name" value="Periplasmic binding protein-like I"/>
    <property type="match status" value="1"/>
</dbReference>
<feature type="transmembrane region" description="Helical" evidence="14">
    <location>
        <begin position="764"/>
        <end position="787"/>
    </location>
</feature>
<evidence type="ECO:0000259" key="18">
    <source>
        <dbReference type="SMART" id="SM00918"/>
    </source>
</evidence>
<evidence type="ECO:0000256" key="14">
    <source>
        <dbReference type="RuleBase" id="RU367118"/>
    </source>
</evidence>
<evidence type="ECO:0000256" key="6">
    <source>
        <dbReference type="ARBA" id="ARBA00023018"/>
    </source>
</evidence>
<comment type="function">
    <text evidence="14">Receptor for glutamate that functions as a ligand-gated ion channel in the central nervous system and plays an important role in excitatory synaptic transmission. L-glutamate acts as an excitatory neurotransmitter at many synapses in the central nervous system.</text>
</comment>
<evidence type="ECO:0000256" key="13">
    <source>
        <dbReference type="ARBA" id="ARBA00023303"/>
    </source>
</evidence>
<dbReference type="InterPro" id="IPR028082">
    <property type="entry name" value="Peripla_BP_I"/>
</dbReference>
<dbReference type="InterPro" id="IPR001828">
    <property type="entry name" value="ANF_lig-bd_rcpt"/>
</dbReference>
<keyword evidence="8 14" id="KW-0472">Membrane</keyword>
<evidence type="ECO:0000256" key="5">
    <source>
        <dbReference type="ARBA" id="ARBA00022989"/>
    </source>
</evidence>
<keyword evidence="3 14" id="KW-1003">Cell membrane</keyword>
<evidence type="ECO:0000256" key="8">
    <source>
        <dbReference type="ARBA" id="ARBA00023136"/>
    </source>
</evidence>
<dbReference type="Gene3D" id="3.40.190.10">
    <property type="entry name" value="Periplasmic binding protein-like II"/>
    <property type="match status" value="4"/>
</dbReference>
<keyword evidence="14" id="KW-0732">Signal</keyword>
<feature type="transmembrane region" description="Helical" evidence="14">
    <location>
        <begin position="734"/>
        <end position="752"/>
    </location>
</feature>
<dbReference type="CDD" id="cd13720">
    <property type="entry name" value="PBP2_iGluR_NMDA_Nr3"/>
    <property type="match status" value="1"/>
</dbReference>
<evidence type="ECO:0000256" key="12">
    <source>
        <dbReference type="ARBA" id="ARBA00023286"/>
    </source>
</evidence>
<evidence type="ECO:0000256" key="4">
    <source>
        <dbReference type="ARBA" id="ARBA00022692"/>
    </source>
</evidence>
<dbReference type="InterPro" id="IPR001508">
    <property type="entry name" value="Iono_Glu_rcpt_met"/>
</dbReference>
<evidence type="ECO:0000256" key="9">
    <source>
        <dbReference type="ARBA" id="ARBA00023170"/>
    </source>
</evidence>
<reference evidence="20" key="2">
    <citation type="submission" date="2025-08" db="UniProtKB">
        <authorList>
            <consortium name="RefSeq"/>
        </authorList>
    </citation>
    <scope>IDENTIFICATION</scope>
</reference>
<evidence type="ECO:0000256" key="2">
    <source>
        <dbReference type="ARBA" id="ARBA00022448"/>
    </source>
</evidence>
<dbReference type="PRINTS" id="PR00177">
    <property type="entry name" value="NMDARECEPTOR"/>
</dbReference>
<keyword evidence="7 14" id="KW-0406">Ion transport</keyword>
<feature type="chain" id="PRO_5044986698" description="Glutamate receptor" evidence="14">
    <location>
        <begin position="27"/>
        <end position="1132"/>
    </location>
</feature>
<evidence type="ECO:0000313" key="20">
    <source>
        <dbReference type="RefSeq" id="XP_072848096.1"/>
    </source>
</evidence>
<gene>
    <name evidence="20" type="primary">GRIN3A</name>
</gene>
<dbReference type="Pfam" id="PF10613">
    <property type="entry name" value="Lig_chan-Glu_bd"/>
    <property type="match status" value="1"/>
</dbReference>